<accession>A0AAV5MP84</accession>
<comment type="caution">
    <text evidence="1">The sequence shown here is derived from an EMBL/GenBank/DDBJ whole genome shotgun (WGS) entry which is preliminary data.</text>
</comment>
<evidence type="ECO:0000313" key="2">
    <source>
        <dbReference type="Proteomes" id="UP001054252"/>
    </source>
</evidence>
<reference evidence="1 2" key="1">
    <citation type="journal article" date="2021" name="Commun. Biol.">
        <title>The genome of Shorea leprosula (Dipterocarpaceae) highlights the ecological relevance of drought in aseasonal tropical rainforests.</title>
        <authorList>
            <person name="Ng K.K.S."/>
            <person name="Kobayashi M.J."/>
            <person name="Fawcett J.A."/>
            <person name="Hatakeyama M."/>
            <person name="Paape T."/>
            <person name="Ng C.H."/>
            <person name="Ang C.C."/>
            <person name="Tnah L.H."/>
            <person name="Lee C.T."/>
            <person name="Nishiyama T."/>
            <person name="Sese J."/>
            <person name="O'Brien M.J."/>
            <person name="Copetti D."/>
            <person name="Mohd Noor M.I."/>
            <person name="Ong R.C."/>
            <person name="Putra M."/>
            <person name="Sireger I.Z."/>
            <person name="Indrioko S."/>
            <person name="Kosugi Y."/>
            <person name="Izuno A."/>
            <person name="Isagi Y."/>
            <person name="Lee S.L."/>
            <person name="Shimizu K.K."/>
        </authorList>
    </citation>
    <scope>NUCLEOTIDE SEQUENCE [LARGE SCALE GENOMIC DNA]</scope>
    <source>
        <strain evidence="1">214</strain>
    </source>
</reference>
<name>A0AAV5MP84_9ROSI</name>
<sequence>MMHVAKIGMKAMLRDIKFCKLQNLLRFYCSLLEVSRTVELFS</sequence>
<evidence type="ECO:0000313" key="1">
    <source>
        <dbReference type="EMBL" id="GKV51751.1"/>
    </source>
</evidence>
<organism evidence="1 2">
    <name type="scientific">Rubroshorea leprosula</name>
    <dbReference type="NCBI Taxonomy" id="152421"/>
    <lineage>
        <taxon>Eukaryota</taxon>
        <taxon>Viridiplantae</taxon>
        <taxon>Streptophyta</taxon>
        <taxon>Embryophyta</taxon>
        <taxon>Tracheophyta</taxon>
        <taxon>Spermatophyta</taxon>
        <taxon>Magnoliopsida</taxon>
        <taxon>eudicotyledons</taxon>
        <taxon>Gunneridae</taxon>
        <taxon>Pentapetalae</taxon>
        <taxon>rosids</taxon>
        <taxon>malvids</taxon>
        <taxon>Malvales</taxon>
        <taxon>Dipterocarpaceae</taxon>
        <taxon>Rubroshorea</taxon>
    </lineage>
</organism>
<proteinExistence type="predicted"/>
<protein>
    <submittedName>
        <fullName evidence="1">Uncharacterized protein</fullName>
    </submittedName>
</protein>
<dbReference type="AlphaFoldDB" id="A0AAV5MP84"/>
<gene>
    <name evidence="1" type="ORF">SLEP1_g58376</name>
</gene>
<dbReference type="EMBL" id="BPVZ01000535">
    <property type="protein sequence ID" value="GKV51751.1"/>
    <property type="molecule type" value="Genomic_DNA"/>
</dbReference>
<dbReference type="Proteomes" id="UP001054252">
    <property type="component" value="Unassembled WGS sequence"/>
</dbReference>
<keyword evidence="2" id="KW-1185">Reference proteome</keyword>